<organism evidence="2 3">
    <name type="scientific">Bombilactobacillus thymidiniphilus</name>
    <dbReference type="NCBI Taxonomy" id="2923363"/>
    <lineage>
        <taxon>Bacteria</taxon>
        <taxon>Bacillati</taxon>
        <taxon>Bacillota</taxon>
        <taxon>Bacilli</taxon>
        <taxon>Lactobacillales</taxon>
        <taxon>Lactobacillaceae</taxon>
        <taxon>Bombilactobacillus</taxon>
    </lineage>
</organism>
<reference evidence="2 3" key="1">
    <citation type="journal article" date="2022" name="Int. J. Syst. Evol. Microbiol.">
        <title>Apilactobacillus apisilvae sp. nov., Nicolia spurrieriana gen. nov. sp. nov., Bombilactobacillus folatiphilus sp. nov. and Bombilactobacillus thymidiniphilus sp. nov., four new lactic acid bacterial isolates from stingless bees Tetragonula carbonaria and Austroplebeia australis.</title>
        <authorList>
            <person name="Oliphant S.A."/>
            <person name="Watson-Haigh N.S."/>
            <person name="Sumby K.M."/>
            <person name="Gardner J."/>
            <person name="Groom S."/>
            <person name="Jiranek V."/>
        </authorList>
    </citation>
    <scope>NUCLEOTIDE SEQUENCE [LARGE SCALE GENOMIC DNA]</scope>
    <source>
        <strain evidence="2 3">SG4_A1</strain>
    </source>
</reference>
<dbReference type="Proteomes" id="UP000831947">
    <property type="component" value="Chromosome"/>
</dbReference>
<evidence type="ECO:0000313" key="2">
    <source>
        <dbReference type="EMBL" id="UQS84289.1"/>
    </source>
</evidence>
<evidence type="ECO:0000313" key="3">
    <source>
        <dbReference type="Proteomes" id="UP000831947"/>
    </source>
</evidence>
<dbReference type="EMBL" id="CP093365">
    <property type="protein sequence ID" value="UQS84289.1"/>
    <property type="molecule type" value="Genomic_DNA"/>
</dbReference>
<dbReference type="RefSeq" id="WP_249513473.1">
    <property type="nucleotide sequence ID" value="NZ_CP093365.1"/>
</dbReference>
<evidence type="ECO:0000259" key="1">
    <source>
        <dbReference type="Pfam" id="PF00899"/>
    </source>
</evidence>
<name>A0ABY4PER5_9LACO</name>
<protein>
    <submittedName>
        <fullName evidence="2">HesA/MoeB/ThiF family protein</fullName>
    </submittedName>
</protein>
<dbReference type="InterPro" id="IPR000594">
    <property type="entry name" value="ThiF_NAD_FAD-bd"/>
</dbReference>
<dbReference type="InterPro" id="IPR045886">
    <property type="entry name" value="ThiF/MoeB/HesA"/>
</dbReference>
<dbReference type="Gene3D" id="3.40.50.720">
    <property type="entry name" value="NAD(P)-binding Rossmann-like Domain"/>
    <property type="match status" value="1"/>
</dbReference>
<dbReference type="InterPro" id="IPR035985">
    <property type="entry name" value="Ubiquitin-activating_enz"/>
</dbReference>
<dbReference type="Pfam" id="PF00899">
    <property type="entry name" value="ThiF"/>
    <property type="match status" value="1"/>
</dbReference>
<keyword evidence="3" id="KW-1185">Reference proteome</keyword>
<accession>A0ABY4PER5</accession>
<dbReference type="CDD" id="cd00757">
    <property type="entry name" value="ThiF_MoeB_HesA_family"/>
    <property type="match status" value="1"/>
</dbReference>
<dbReference type="SUPFAM" id="SSF69572">
    <property type="entry name" value="Activating enzymes of the ubiquitin-like proteins"/>
    <property type="match status" value="1"/>
</dbReference>
<sequence>MHFENTRYNRQISMPQVGEEGQKLISQFSVVSVGAGGVKSPLLYYLAAAGVGKIKIIDFDKVDLSNLNRQILYSTDDIGKYKSEVAEQKLRQLNPDISIESCTEKVTPDNIENLLSGYDVILEGGDGPEQRMMVNQFVIDKDIPMVHVSAQYGYGYVFTRLNNSDPCLKCAFPDLPESRRGPVAVWGVATGIAGVMGANEVLKIALKRGELARGYLLSSSNFQNDFYRIPIPKNSDCPACGDKNGENKE</sequence>
<dbReference type="PANTHER" id="PTHR10953">
    <property type="entry name" value="UBIQUITIN-ACTIVATING ENZYME E1"/>
    <property type="match status" value="1"/>
</dbReference>
<dbReference type="PANTHER" id="PTHR10953:SF102">
    <property type="entry name" value="ADENYLYLTRANSFERASE AND SULFURTRANSFERASE MOCS3"/>
    <property type="match status" value="1"/>
</dbReference>
<proteinExistence type="predicted"/>
<feature type="domain" description="THIF-type NAD/FAD binding fold" evidence="1">
    <location>
        <begin position="8"/>
        <end position="239"/>
    </location>
</feature>
<gene>
    <name evidence="2" type="ORF">MOO47_03830</name>
</gene>